<sequence length="173" mass="18417">MDITHLPQTMATSYAVRPFRNALFLLLAIGLLTTSCKKSGGSDAVDPRDQYIGTYVGGFQTSFTVGGVESAPESGTATITITKGSNPKEIYIETNVPRPTALKVTGQLDDTGKAFTIIDRSQDQMAVLNKTFTGDFTATGVFDNNQIAISTTTETVQGGALADTNQLQGQRNK</sequence>
<gene>
    <name evidence="1" type="ORF">HMF3257_33065</name>
</gene>
<evidence type="ECO:0000313" key="2">
    <source>
        <dbReference type="Proteomes" id="UP000249016"/>
    </source>
</evidence>
<organism evidence="1 2">
    <name type="scientific">Spirosoma telluris</name>
    <dbReference type="NCBI Taxonomy" id="2183553"/>
    <lineage>
        <taxon>Bacteria</taxon>
        <taxon>Pseudomonadati</taxon>
        <taxon>Bacteroidota</taxon>
        <taxon>Cytophagia</taxon>
        <taxon>Cytophagales</taxon>
        <taxon>Cytophagaceae</taxon>
        <taxon>Spirosoma</taxon>
    </lineage>
</organism>
<accession>A0A327NR93</accession>
<protein>
    <recommendedName>
        <fullName evidence="3">Lipocalin-like domain-containing protein</fullName>
    </recommendedName>
</protein>
<evidence type="ECO:0000313" key="1">
    <source>
        <dbReference type="EMBL" id="RAI77767.1"/>
    </source>
</evidence>
<dbReference type="AlphaFoldDB" id="A0A327NR93"/>
<proteinExistence type="predicted"/>
<reference evidence="1 2" key="1">
    <citation type="submission" date="2018-06" db="EMBL/GenBank/DDBJ databases">
        <title>Spirosoma sp. HMF3257 Genome sequencing and assembly.</title>
        <authorList>
            <person name="Kang H."/>
            <person name="Cha I."/>
            <person name="Kim H."/>
            <person name="Kang J."/>
            <person name="Joh K."/>
        </authorList>
    </citation>
    <scope>NUCLEOTIDE SEQUENCE [LARGE SCALE GENOMIC DNA]</scope>
    <source>
        <strain evidence="1 2">HMF3257</strain>
    </source>
</reference>
<dbReference type="Proteomes" id="UP000249016">
    <property type="component" value="Unassembled WGS sequence"/>
</dbReference>
<name>A0A327NR93_9BACT</name>
<comment type="caution">
    <text evidence="1">The sequence shown here is derived from an EMBL/GenBank/DDBJ whole genome shotgun (WGS) entry which is preliminary data.</text>
</comment>
<evidence type="ECO:0008006" key="3">
    <source>
        <dbReference type="Google" id="ProtNLM"/>
    </source>
</evidence>
<keyword evidence="2" id="KW-1185">Reference proteome</keyword>
<dbReference type="EMBL" id="QLII01000001">
    <property type="protein sequence ID" value="RAI77767.1"/>
    <property type="molecule type" value="Genomic_DNA"/>
</dbReference>